<protein>
    <submittedName>
        <fullName evidence="1">Uncharacterized protein</fullName>
    </submittedName>
</protein>
<gene>
    <name evidence="1" type="ORF">METZ01_LOCUS433371</name>
</gene>
<dbReference type="AlphaFoldDB" id="A0A382YB07"/>
<dbReference type="EMBL" id="UINC01174409">
    <property type="protein sequence ID" value="SVD80517.1"/>
    <property type="molecule type" value="Genomic_DNA"/>
</dbReference>
<proteinExistence type="predicted"/>
<name>A0A382YB07_9ZZZZ</name>
<evidence type="ECO:0000313" key="1">
    <source>
        <dbReference type="EMBL" id="SVD80517.1"/>
    </source>
</evidence>
<reference evidence="1" key="1">
    <citation type="submission" date="2018-05" db="EMBL/GenBank/DDBJ databases">
        <authorList>
            <person name="Lanie J.A."/>
            <person name="Ng W.-L."/>
            <person name="Kazmierczak K.M."/>
            <person name="Andrzejewski T.M."/>
            <person name="Davidsen T.M."/>
            <person name="Wayne K.J."/>
            <person name="Tettelin H."/>
            <person name="Glass J.I."/>
            <person name="Rusch D."/>
            <person name="Podicherti R."/>
            <person name="Tsui H.-C.T."/>
            <person name="Winkler M.E."/>
        </authorList>
    </citation>
    <scope>NUCLEOTIDE SEQUENCE</scope>
</reference>
<sequence length="169" mass="17009">MAKSTFSGPVRSLAGFISAGYSSVVSLTANTTITVASHAGKVLLCNDADGGFTLPSIVVTEPTDKGDPNQLRNLGAQFTFIVVTAATDMDITTDGTDKYVGGAYTGIDDSAAGKTFISGASNDTFTQNGTTKGGLAGSIVVITAMASAKYHVAAQLLGSGTLVTPFADA</sequence>
<accession>A0A382YB07</accession>
<organism evidence="1">
    <name type="scientific">marine metagenome</name>
    <dbReference type="NCBI Taxonomy" id="408172"/>
    <lineage>
        <taxon>unclassified sequences</taxon>
        <taxon>metagenomes</taxon>
        <taxon>ecological metagenomes</taxon>
    </lineage>
</organism>